<accession>A0A061SE57</accession>
<feature type="non-terminal residue" evidence="2">
    <location>
        <position position="1"/>
    </location>
</feature>
<proteinExistence type="predicted"/>
<reference evidence="2" key="1">
    <citation type="submission" date="2014-05" db="EMBL/GenBank/DDBJ databases">
        <title>The transcriptome of the halophilic microalga Tetraselmis sp. GSL018 isolated from the Great Salt Lake, Utah.</title>
        <authorList>
            <person name="Jinkerson R.E."/>
            <person name="D'Adamo S."/>
            <person name="Posewitz M.C."/>
        </authorList>
    </citation>
    <scope>NUCLEOTIDE SEQUENCE</scope>
    <source>
        <strain evidence="2">GSL018</strain>
    </source>
</reference>
<feature type="non-terminal residue" evidence="2">
    <location>
        <position position="135"/>
    </location>
</feature>
<evidence type="ECO:0000259" key="1">
    <source>
        <dbReference type="Pfam" id="PF14687"/>
    </source>
</evidence>
<organism evidence="2">
    <name type="scientific">Tetraselmis sp. GSL018</name>
    <dbReference type="NCBI Taxonomy" id="582737"/>
    <lineage>
        <taxon>Eukaryota</taxon>
        <taxon>Viridiplantae</taxon>
        <taxon>Chlorophyta</taxon>
        <taxon>core chlorophytes</taxon>
        <taxon>Chlorodendrophyceae</taxon>
        <taxon>Chlorodendrales</taxon>
        <taxon>Chlorodendraceae</taxon>
        <taxon>Tetraselmis</taxon>
    </lineage>
</organism>
<dbReference type="InterPro" id="IPR028031">
    <property type="entry name" value="DUF4460"/>
</dbReference>
<dbReference type="EMBL" id="GBEZ01001521">
    <property type="protein sequence ID" value="JAC83457.1"/>
    <property type="molecule type" value="Transcribed_RNA"/>
</dbReference>
<dbReference type="AlphaFoldDB" id="A0A061SE57"/>
<protein>
    <recommendedName>
        <fullName evidence="1">DUF4460 domain-containing protein</fullName>
    </recommendedName>
</protein>
<sequence>LLGLGYDRLSKIRATTSVPAITIRLHTSETATGFRSFKDAVRGIYRLIHPDFFHDWPAERVVNERSFAMLQEYLSAVEDGETNGSSGNPYQFVFYLRRCPHTGREARRGTISAEGAQGELAQPEEEAEGLFKVAV</sequence>
<dbReference type="PANTHER" id="PTHR31596:SF1">
    <property type="entry name" value="T-CELL ACTIVATION INHIBITOR, MITOCHONDRIAL"/>
    <property type="match status" value="1"/>
</dbReference>
<dbReference type="GO" id="GO:0005739">
    <property type="term" value="C:mitochondrion"/>
    <property type="evidence" value="ECO:0007669"/>
    <property type="project" value="TreeGrafter"/>
</dbReference>
<name>A0A061SE57_9CHLO</name>
<dbReference type="Pfam" id="PF14687">
    <property type="entry name" value="DUF4460"/>
    <property type="match status" value="1"/>
</dbReference>
<dbReference type="PANTHER" id="PTHR31596">
    <property type="entry name" value="T-CELL ACTIVATION INHIBITOR, MITOCHONDRIAL"/>
    <property type="match status" value="1"/>
</dbReference>
<gene>
    <name evidence="2" type="ORF">TSPGSL018_3323</name>
</gene>
<dbReference type="InterPro" id="IPR027986">
    <property type="entry name" value="TCAIM"/>
</dbReference>
<feature type="domain" description="DUF4460" evidence="1">
    <location>
        <begin position="36"/>
        <end position="98"/>
    </location>
</feature>
<evidence type="ECO:0000313" key="2">
    <source>
        <dbReference type="EMBL" id="JAC83457.1"/>
    </source>
</evidence>